<dbReference type="Proteomes" id="UP000814033">
    <property type="component" value="Unassembled WGS sequence"/>
</dbReference>
<dbReference type="EMBL" id="MU275841">
    <property type="protein sequence ID" value="KAI0053244.1"/>
    <property type="molecule type" value="Genomic_DNA"/>
</dbReference>
<reference evidence="1" key="1">
    <citation type="submission" date="2021-02" db="EMBL/GenBank/DDBJ databases">
        <authorList>
            <consortium name="DOE Joint Genome Institute"/>
            <person name="Ahrendt S."/>
            <person name="Looney B.P."/>
            <person name="Miyauchi S."/>
            <person name="Morin E."/>
            <person name="Drula E."/>
            <person name="Courty P.E."/>
            <person name="Chicoki N."/>
            <person name="Fauchery L."/>
            <person name="Kohler A."/>
            <person name="Kuo A."/>
            <person name="Labutti K."/>
            <person name="Pangilinan J."/>
            <person name="Lipzen A."/>
            <person name="Riley R."/>
            <person name="Andreopoulos W."/>
            <person name="He G."/>
            <person name="Johnson J."/>
            <person name="Barry K.W."/>
            <person name="Grigoriev I.V."/>
            <person name="Nagy L."/>
            <person name="Hibbett D."/>
            <person name="Henrissat B."/>
            <person name="Matheny P.B."/>
            <person name="Labbe J."/>
            <person name="Martin F."/>
        </authorList>
    </citation>
    <scope>NUCLEOTIDE SEQUENCE</scope>
    <source>
        <strain evidence="1">FP105234-sp</strain>
    </source>
</reference>
<sequence length="166" mass="17199">MARVTIALLALFTALFTSVLAAPLALTRRAAFQLQSWPAGSAQAQAAAVFIDPFNGVELTTVDETTLDNMNTMHEAAEAAETDQFVPEISAASGAAATALQNGEIKNKVLKLTAEVQVLNIKIVQAKATGASTTALESSLTEETTKLNTNIALDKAAAGQPSKGVV</sequence>
<proteinExistence type="predicted"/>
<evidence type="ECO:0000313" key="2">
    <source>
        <dbReference type="Proteomes" id="UP000814033"/>
    </source>
</evidence>
<organism evidence="1 2">
    <name type="scientific">Auriscalpium vulgare</name>
    <dbReference type="NCBI Taxonomy" id="40419"/>
    <lineage>
        <taxon>Eukaryota</taxon>
        <taxon>Fungi</taxon>
        <taxon>Dikarya</taxon>
        <taxon>Basidiomycota</taxon>
        <taxon>Agaricomycotina</taxon>
        <taxon>Agaricomycetes</taxon>
        <taxon>Russulales</taxon>
        <taxon>Auriscalpiaceae</taxon>
        <taxon>Auriscalpium</taxon>
    </lineage>
</organism>
<protein>
    <submittedName>
        <fullName evidence="1">Uncharacterized protein</fullName>
    </submittedName>
</protein>
<gene>
    <name evidence="1" type="ORF">FA95DRAFT_1579648</name>
</gene>
<keyword evidence="2" id="KW-1185">Reference proteome</keyword>
<reference evidence="1" key="2">
    <citation type="journal article" date="2022" name="New Phytol.">
        <title>Evolutionary transition to the ectomycorrhizal habit in the genomes of a hyperdiverse lineage of mushroom-forming fungi.</title>
        <authorList>
            <person name="Looney B."/>
            <person name="Miyauchi S."/>
            <person name="Morin E."/>
            <person name="Drula E."/>
            <person name="Courty P.E."/>
            <person name="Kohler A."/>
            <person name="Kuo A."/>
            <person name="LaButti K."/>
            <person name="Pangilinan J."/>
            <person name="Lipzen A."/>
            <person name="Riley R."/>
            <person name="Andreopoulos W."/>
            <person name="He G."/>
            <person name="Johnson J."/>
            <person name="Nolan M."/>
            <person name="Tritt A."/>
            <person name="Barry K.W."/>
            <person name="Grigoriev I.V."/>
            <person name="Nagy L.G."/>
            <person name="Hibbett D."/>
            <person name="Henrissat B."/>
            <person name="Matheny P.B."/>
            <person name="Labbe J."/>
            <person name="Martin F.M."/>
        </authorList>
    </citation>
    <scope>NUCLEOTIDE SEQUENCE</scope>
    <source>
        <strain evidence="1">FP105234-sp</strain>
    </source>
</reference>
<evidence type="ECO:0000313" key="1">
    <source>
        <dbReference type="EMBL" id="KAI0053244.1"/>
    </source>
</evidence>
<name>A0ACB8S9D8_9AGAM</name>
<comment type="caution">
    <text evidence="1">The sequence shown here is derived from an EMBL/GenBank/DDBJ whole genome shotgun (WGS) entry which is preliminary data.</text>
</comment>
<accession>A0ACB8S9D8</accession>